<comment type="subunit">
    <text evidence="9">The complex comprises the extracytoplasmic solute receptor protein and the two transmembrane proteins.</text>
</comment>
<dbReference type="InterPro" id="IPR055348">
    <property type="entry name" value="DctQ"/>
</dbReference>
<evidence type="ECO:0000256" key="3">
    <source>
        <dbReference type="ARBA" id="ARBA00022475"/>
    </source>
</evidence>
<comment type="similarity">
    <text evidence="8 9">Belongs to the TRAP transporter small permease family.</text>
</comment>
<reference evidence="12 13" key="1">
    <citation type="submission" date="2017-05" db="EMBL/GenBank/DDBJ databases">
        <title>Complete and WGS of Bordetella genogroups.</title>
        <authorList>
            <person name="Spilker T."/>
            <person name="LiPuma J."/>
        </authorList>
    </citation>
    <scope>NUCLEOTIDE SEQUENCE [LARGE SCALE GENOMIC DNA]</scope>
    <source>
        <strain evidence="12 13">AU7206</strain>
    </source>
</reference>
<accession>A0A1W6Z9I0</accession>
<evidence type="ECO:0000256" key="1">
    <source>
        <dbReference type="ARBA" id="ARBA00004429"/>
    </source>
</evidence>
<proteinExistence type="inferred from homology"/>
<dbReference type="PANTHER" id="PTHR35011">
    <property type="entry name" value="2,3-DIKETO-L-GULONATE TRAP TRANSPORTER SMALL PERMEASE PROTEIN YIAM"/>
    <property type="match status" value="1"/>
</dbReference>
<keyword evidence="7 9" id="KW-0472">Membrane</keyword>
<dbReference type="InterPro" id="IPR007387">
    <property type="entry name" value="TRAP_DctQ"/>
</dbReference>
<keyword evidence="3" id="KW-1003">Cell membrane</keyword>
<organism evidence="12 13">
    <name type="scientific">Bordetella genomosp. 13</name>
    <dbReference type="NCBI Taxonomy" id="463040"/>
    <lineage>
        <taxon>Bacteria</taxon>
        <taxon>Pseudomonadati</taxon>
        <taxon>Pseudomonadota</taxon>
        <taxon>Betaproteobacteria</taxon>
        <taxon>Burkholderiales</taxon>
        <taxon>Alcaligenaceae</taxon>
        <taxon>Bordetella</taxon>
    </lineage>
</organism>
<keyword evidence="6 9" id="KW-1133">Transmembrane helix</keyword>
<evidence type="ECO:0000256" key="4">
    <source>
        <dbReference type="ARBA" id="ARBA00022519"/>
    </source>
</evidence>
<feature type="transmembrane region" description="Helical" evidence="9">
    <location>
        <begin position="21"/>
        <end position="43"/>
    </location>
</feature>
<keyword evidence="13" id="KW-1185">Reference proteome</keyword>
<dbReference type="PANTHER" id="PTHR35011:SF4">
    <property type="entry name" value="SLL1102 PROTEIN"/>
    <property type="match status" value="1"/>
</dbReference>
<dbReference type="KEGG" id="bgm:CAL15_06030"/>
<evidence type="ECO:0000313" key="13">
    <source>
        <dbReference type="Proteomes" id="UP000194161"/>
    </source>
</evidence>
<dbReference type="GO" id="GO:0005886">
    <property type="term" value="C:plasma membrane"/>
    <property type="evidence" value="ECO:0007669"/>
    <property type="project" value="UniProtKB-SubCell"/>
</dbReference>
<dbReference type="AlphaFoldDB" id="A0A1W6Z9I0"/>
<evidence type="ECO:0000256" key="10">
    <source>
        <dbReference type="SAM" id="MobiDB-lite"/>
    </source>
</evidence>
<feature type="region of interest" description="Disordered" evidence="10">
    <location>
        <begin position="194"/>
        <end position="218"/>
    </location>
</feature>
<feature type="transmembrane region" description="Helical" evidence="9">
    <location>
        <begin position="134"/>
        <end position="157"/>
    </location>
</feature>
<sequence>MNALLALSRLIDAINTAVGRAVTWLTLIVVLVSAGNAVVRKVFNTSSNAWLELQWYLFGALFLLAAGYTLLRNEHVRVDVLSSRLSRRTQLYIEIFGVVFFLMPACLLILWLSWPMFMDSYLTNEQSSNPGGLVRWPVKLLIPVGFALLVLAGLSHLIKCVGFLMGRCADPGARDEGLSAEEALAQEIAEEARQREARAAGLPDVDPHAVDQRDGKGR</sequence>
<dbReference type="STRING" id="463040.CAL15_06030"/>
<dbReference type="EMBL" id="CP021111">
    <property type="protein sequence ID" value="ARP93979.1"/>
    <property type="molecule type" value="Genomic_DNA"/>
</dbReference>
<evidence type="ECO:0000256" key="6">
    <source>
        <dbReference type="ARBA" id="ARBA00022989"/>
    </source>
</evidence>
<evidence type="ECO:0000256" key="9">
    <source>
        <dbReference type="RuleBase" id="RU369079"/>
    </source>
</evidence>
<evidence type="ECO:0000256" key="7">
    <source>
        <dbReference type="ARBA" id="ARBA00023136"/>
    </source>
</evidence>
<dbReference type="RefSeq" id="WP_086077749.1">
    <property type="nucleotide sequence ID" value="NZ_CP021111.1"/>
</dbReference>
<keyword evidence="4 9" id="KW-0997">Cell inner membrane</keyword>
<feature type="transmembrane region" description="Helical" evidence="9">
    <location>
        <begin position="91"/>
        <end position="114"/>
    </location>
</feature>
<keyword evidence="2 9" id="KW-0813">Transport</keyword>
<protein>
    <recommendedName>
        <fullName evidence="9">TRAP transporter small permease protein</fullName>
    </recommendedName>
</protein>
<comment type="function">
    <text evidence="9">Part of the tripartite ATP-independent periplasmic (TRAP) transport system.</text>
</comment>
<feature type="transmembrane region" description="Helical" evidence="9">
    <location>
        <begin position="55"/>
        <end position="71"/>
    </location>
</feature>
<evidence type="ECO:0000256" key="8">
    <source>
        <dbReference type="ARBA" id="ARBA00038436"/>
    </source>
</evidence>
<dbReference type="OrthoDB" id="9795655at2"/>
<evidence type="ECO:0000256" key="2">
    <source>
        <dbReference type="ARBA" id="ARBA00022448"/>
    </source>
</evidence>
<name>A0A1W6Z9I0_9BORD</name>
<keyword evidence="5 9" id="KW-0812">Transmembrane</keyword>
<comment type="subcellular location">
    <subcellularLocation>
        <location evidence="1 9">Cell inner membrane</location>
        <topology evidence="1 9">Multi-pass membrane protein</topology>
    </subcellularLocation>
</comment>
<evidence type="ECO:0000256" key="5">
    <source>
        <dbReference type="ARBA" id="ARBA00022692"/>
    </source>
</evidence>
<gene>
    <name evidence="12" type="ORF">CAL15_06030</name>
</gene>
<evidence type="ECO:0000259" key="11">
    <source>
        <dbReference type="Pfam" id="PF04290"/>
    </source>
</evidence>
<dbReference type="Proteomes" id="UP000194161">
    <property type="component" value="Chromosome"/>
</dbReference>
<dbReference type="GO" id="GO:0022857">
    <property type="term" value="F:transmembrane transporter activity"/>
    <property type="evidence" value="ECO:0007669"/>
    <property type="project" value="UniProtKB-UniRule"/>
</dbReference>
<feature type="domain" description="Tripartite ATP-independent periplasmic transporters DctQ component" evidence="11">
    <location>
        <begin position="30"/>
        <end position="160"/>
    </location>
</feature>
<feature type="compositionally biased region" description="Basic and acidic residues" evidence="10">
    <location>
        <begin position="205"/>
        <end position="218"/>
    </location>
</feature>
<dbReference type="Pfam" id="PF04290">
    <property type="entry name" value="DctQ"/>
    <property type="match status" value="1"/>
</dbReference>
<evidence type="ECO:0000313" key="12">
    <source>
        <dbReference type="EMBL" id="ARP93979.1"/>
    </source>
</evidence>